<evidence type="ECO:0000256" key="1">
    <source>
        <dbReference type="SAM" id="SignalP"/>
    </source>
</evidence>
<dbReference type="InParanoid" id="A0A3N4LWZ6"/>
<keyword evidence="3" id="KW-1185">Reference proteome</keyword>
<dbReference type="EMBL" id="ML121531">
    <property type="protein sequence ID" value="RPB27414.1"/>
    <property type="molecule type" value="Genomic_DNA"/>
</dbReference>
<reference evidence="2 3" key="1">
    <citation type="journal article" date="2018" name="Nat. Ecol. Evol.">
        <title>Pezizomycetes genomes reveal the molecular basis of ectomycorrhizal truffle lifestyle.</title>
        <authorList>
            <person name="Murat C."/>
            <person name="Payen T."/>
            <person name="Noel B."/>
            <person name="Kuo A."/>
            <person name="Morin E."/>
            <person name="Chen J."/>
            <person name="Kohler A."/>
            <person name="Krizsan K."/>
            <person name="Balestrini R."/>
            <person name="Da Silva C."/>
            <person name="Montanini B."/>
            <person name="Hainaut M."/>
            <person name="Levati E."/>
            <person name="Barry K.W."/>
            <person name="Belfiori B."/>
            <person name="Cichocki N."/>
            <person name="Clum A."/>
            <person name="Dockter R.B."/>
            <person name="Fauchery L."/>
            <person name="Guy J."/>
            <person name="Iotti M."/>
            <person name="Le Tacon F."/>
            <person name="Lindquist E.A."/>
            <person name="Lipzen A."/>
            <person name="Malagnac F."/>
            <person name="Mello A."/>
            <person name="Molinier V."/>
            <person name="Miyauchi S."/>
            <person name="Poulain J."/>
            <person name="Riccioni C."/>
            <person name="Rubini A."/>
            <person name="Sitrit Y."/>
            <person name="Splivallo R."/>
            <person name="Traeger S."/>
            <person name="Wang M."/>
            <person name="Zifcakova L."/>
            <person name="Wipf D."/>
            <person name="Zambonelli A."/>
            <person name="Paolocci F."/>
            <person name="Nowrousian M."/>
            <person name="Ottonello S."/>
            <person name="Baldrian P."/>
            <person name="Spatafora J.W."/>
            <person name="Henrissat B."/>
            <person name="Nagy L.G."/>
            <person name="Aury J.M."/>
            <person name="Wincker P."/>
            <person name="Grigoriev I.V."/>
            <person name="Bonfante P."/>
            <person name="Martin F.M."/>
        </authorList>
    </citation>
    <scope>NUCLEOTIDE SEQUENCE [LARGE SCALE GENOMIC DNA]</scope>
    <source>
        <strain evidence="2 3">ATCC MYA-4762</strain>
    </source>
</reference>
<keyword evidence="1" id="KW-0732">Signal</keyword>
<feature type="chain" id="PRO_5017981953" description="Secreted protein" evidence="1">
    <location>
        <begin position="25"/>
        <end position="84"/>
    </location>
</feature>
<evidence type="ECO:0008006" key="4">
    <source>
        <dbReference type="Google" id="ProtNLM"/>
    </source>
</evidence>
<evidence type="ECO:0000313" key="2">
    <source>
        <dbReference type="EMBL" id="RPB27414.1"/>
    </source>
</evidence>
<protein>
    <recommendedName>
        <fullName evidence="4">Secreted protein</fullName>
    </recommendedName>
</protein>
<name>A0A3N4LWZ6_9PEZI</name>
<evidence type="ECO:0000313" key="3">
    <source>
        <dbReference type="Proteomes" id="UP000267821"/>
    </source>
</evidence>
<accession>A0A3N4LWZ6</accession>
<gene>
    <name evidence="2" type="ORF">L211DRAFT_543582</name>
</gene>
<proteinExistence type="predicted"/>
<dbReference type="AlphaFoldDB" id="A0A3N4LWZ6"/>
<feature type="signal peptide" evidence="1">
    <location>
        <begin position="1"/>
        <end position="24"/>
    </location>
</feature>
<dbReference type="Proteomes" id="UP000267821">
    <property type="component" value="Unassembled WGS sequence"/>
</dbReference>
<organism evidence="2 3">
    <name type="scientific">Terfezia boudieri ATCC MYA-4762</name>
    <dbReference type="NCBI Taxonomy" id="1051890"/>
    <lineage>
        <taxon>Eukaryota</taxon>
        <taxon>Fungi</taxon>
        <taxon>Dikarya</taxon>
        <taxon>Ascomycota</taxon>
        <taxon>Pezizomycotina</taxon>
        <taxon>Pezizomycetes</taxon>
        <taxon>Pezizales</taxon>
        <taxon>Pezizaceae</taxon>
        <taxon>Terfezia</taxon>
    </lineage>
</organism>
<sequence>MYSPHRLRLQPFFVLLLLRPLLLPNRNHLLPRRPLLLSPPMHPQSHLNRLSQNCPDLGKEESQIQRKVAIYVKRVRRVCGERRS</sequence>